<dbReference type="RefSeq" id="WP_207379897.1">
    <property type="nucleotide sequence ID" value="NZ_CP071502.1"/>
</dbReference>
<evidence type="ECO:0000313" key="3">
    <source>
        <dbReference type="Proteomes" id="UP000663207"/>
    </source>
</evidence>
<sequence length="164" mass="18539">MIETPRLLLRKFEPSDRESVVELLRNSEFMAYSPTGAMSYEQAESRFQGLLSAHELYGVGKFALVEKSTGELIGYCGIERLSYQGKDVVELGYRIREQSRGNGYAFEASSAILNYAKQMGHRSVLALTEPENEPSQHILKKLGFEPCGSGMFDNMLVDYFEIYI</sequence>
<accession>A0ABX7QYD3</accession>
<dbReference type="PANTHER" id="PTHR43792">
    <property type="entry name" value="GNAT FAMILY, PUTATIVE (AFU_ORTHOLOGUE AFUA_3G00765)-RELATED-RELATED"/>
    <property type="match status" value="1"/>
</dbReference>
<evidence type="ECO:0000313" key="2">
    <source>
        <dbReference type="EMBL" id="QSX36539.1"/>
    </source>
</evidence>
<proteinExistence type="predicted"/>
<dbReference type="InterPro" id="IPR000182">
    <property type="entry name" value="GNAT_dom"/>
</dbReference>
<dbReference type="InterPro" id="IPR016181">
    <property type="entry name" value="Acyl_CoA_acyltransferase"/>
</dbReference>
<gene>
    <name evidence="2" type="ORF">JYB85_14805</name>
</gene>
<dbReference type="PANTHER" id="PTHR43792:SF1">
    <property type="entry name" value="N-ACETYLTRANSFERASE DOMAIN-CONTAINING PROTEIN"/>
    <property type="match status" value="1"/>
</dbReference>
<name>A0ABX7QYD3_9GAMM</name>
<dbReference type="Gene3D" id="3.40.630.30">
    <property type="match status" value="1"/>
</dbReference>
<reference evidence="2 3" key="1">
    <citation type="submission" date="2021-03" db="EMBL/GenBank/DDBJ databases">
        <title>Novel species identification of genus Shewanella.</title>
        <authorList>
            <person name="Liu G."/>
            <person name="Zhang Q."/>
        </authorList>
    </citation>
    <scope>NUCLEOTIDE SEQUENCE [LARGE SCALE GENOMIC DNA]</scope>
    <source>
        <strain evidence="2 3">FJAT-52962</strain>
    </source>
</reference>
<feature type="domain" description="N-acetyltransferase" evidence="1">
    <location>
        <begin position="7"/>
        <end position="164"/>
    </location>
</feature>
<dbReference type="SUPFAM" id="SSF55729">
    <property type="entry name" value="Acyl-CoA N-acyltransferases (Nat)"/>
    <property type="match status" value="1"/>
</dbReference>
<dbReference type="Pfam" id="PF13302">
    <property type="entry name" value="Acetyltransf_3"/>
    <property type="match status" value="1"/>
</dbReference>
<dbReference type="PROSITE" id="PS51186">
    <property type="entry name" value="GNAT"/>
    <property type="match status" value="1"/>
</dbReference>
<evidence type="ECO:0000259" key="1">
    <source>
        <dbReference type="PROSITE" id="PS51186"/>
    </source>
</evidence>
<protein>
    <submittedName>
        <fullName evidence="2">GNAT family N-acetyltransferase</fullName>
    </submittedName>
</protein>
<dbReference type="InterPro" id="IPR051531">
    <property type="entry name" value="N-acetyltransferase"/>
</dbReference>
<organism evidence="2 3">
    <name type="scientific">Shewanella sedimentimangrovi</name>
    <dbReference type="NCBI Taxonomy" id="2814293"/>
    <lineage>
        <taxon>Bacteria</taxon>
        <taxon>Pseudomonadati</taxon>
        <taxon>Pseudomonadota</taxon>
        <taxon>Gammaproteobacteria</taxon>
        <taxon>Alteromonadales</taxon>
        <taxon>Shewanellaceae</taxon>
        <taxon>Shewanella</taxon>
    </lineage>
</organism>
<keyword evidence="3" id="KW-1185">Reference proteome</keyword>
<dbReference type="EMBL" id="CP071502">
    <property type="protein sequence ID" value="QSX36539.1"/>
    <property type="molecule type" value="Genomic_DNA"/>
</dbReference>
<dbReference type="Proteomes" id="UP000663207">
    <property type="component" value="Chromosome"/>
</dbReference>